<organism evidence="2 3">
    <name type="scientific">Tegillarca granosa</name>
    <name type="common">Malaysian cockle</name>
    <name type="synonym">Anadara granosa</name>
    <dbReference type="NCBI Taxonomy" id="220873"/>
    <lineage>
        <taxon>Eukaryota</taxon>
        <taxon>Metazoa</taxon>
        <taxon>Spiralia</taxon>
        <taxon>Lophotrochozoa</taxon>
        <taxon>Mollusca</taxon>
        <taxon>Bivalvia</taxon>
        <taxon>Autobranchia</taxon>
        <taxon>Pteriomorphia</taxon>
        <taxon>Arcoida</taxon>
        <taxon>Arcoidea</taxon>
        <taxon>Arcidae</taxon>
        <taxon>Tegillarca</taxon>
    </lineage>
</organism>
<keyword evidence="1" id="KW-0472">Membrane</keyword>
<evidence type="ECO:0000256" key="1">
    <source>
        <dbReference type="SAM" id="Phobius"/>
    </source>
</evidence>
<feature type="transmembrane region" description="Helical" evidence="1">
    <location>
        <begin position="63"/>
        <end position="80"/>
    </location>
</feature>
<keyword evidence="3" id="KW-1185">Reference proteome</keyword>
<evidence type="ECO:0000313" key="3">
    <source>
        <dbReference type="Proteomes" id="UP001217089"/>
    </source>
</evidence>
<proteinExistence type="predicted"/>
<name>A0ABQ9E2W3_TEGGR</name>
<gene>
    <name evidence="2" type="ORF">KUTeg_023838</name>
</gene>
<protein>
    <submittedName>
        <fullName evidence="2">Uncharacterized protein</fullName>
    </submittedName>
</protein>
<reference evidence="2 3" key="1">
    <citation type="submission" date="2022-12" db="EMBL/GenBank/DDBJ databases">
        <title>Chromosome-level genome of Tegillarca granosa.</title>
        <authorList>
            <person name="Kim J."/>
        </authorList>
    </citation>
    <scope>NUCLEOTIDE SEQUENCE [LARGE SCALE GENOMIC DNA]</scope>
    <source>
        <strain evidence="2">Teg-2019</strain>
        <tissue evidence="2">Adductor muscle</tissue>
    </source>
</reference>
<dbReference type="Proteomes" id="UP001217089">
    <property type="component" value="Unassembled WGS sequence"/>
</dbReference>
<accession>A0ABQ9E2W3</accession>
<evidence type="ECO:0000313" key="2">
    <source>
        <dbReference type="EMBL" id="KAJ8299778.1"/>
    </source>
</evidence>
<comment type="caution">
    <text evidence="2">The sequence shown here is derived from an EMBL/GenBank/DDBJ whole genome shotgun (WGS) entry which is preliminary data.</text>
</comment>
<sequence>MTLKHRWIYYDVYYFERLKIKKFTEHNQSLHLNVVGGESGPAGYSRLSVDCIKRCTKTSSSFWRLWILALVFIILVLDIQDSEAWWWRRRTKSSNCNGGKPYYFGTTNLWCIKKYKRGAAPSRGTWTLKHRWIYYEGFYFERLGNGEVYGKQPTAASKCSWRRESSPAGYSSLSVNCIKRCTEKYRARYGRYRLLSNNCHHFANNPTTLKQQIFGVLKKRGAAPSRGTLTLKHRWIYYDVYYFERLK</sequence>
<dbReference type="EMBL" id="JARBDR010000921">
    <property type="protein sequence ID" value="KAJ8299778.1"/>
    <property type="molecule type" value="Genomic_DNA"/>
</dbReference>
<keyword evidence="1" id="KW-0812">Transmembrane</keyword>
<keyword evidence="1" id="KW-1133">Transmembrane helix</keyword>